<keyword evidence="2" id="KW-0472">Membrane</keyword>
<keyword evidence="4" id="KW-1185">Reference proteome</keyword>
<sequence>MGGYVIFEVGKDYAAYVQSQCDGYFSGLISGNECLTGGSWDGWKYRFFYKCGINAGDRNYNASLNRYKNSCPSSHPIADGDYCYPDPDQEPPDEECDESEFTHSVPKEQHPLSEICLDGCKAIDNDELYLCFNDAETCSQQMKFTGETCTSGGGSAGPGTGEPGTGEPGTGEPGTGEPGTGTDGENRDGEIIGELQQANQTLDEMLGELQQGFCEKNEDHESCQEKSAQAGMDADGKCQEFKCQGDAVTCELLRVQHMNQCLQPDTSEAGEAVSEFIEAGDFENLISGEADFSTFQKVNAIQISGNCPAPIYAEVMGETISFSFEPVCDAARLLRPFVIALGYIIAALMVGRGLGGA</sequence>
<dbReference type="InterPro" id="IPR008708">
    <property type="entry name" value="Neisseria_TspB"/>
</dbReference>
<dbReference type="AlphaFoldDB" id="A0A4V1LT86"/>
<evidence type="ECO:0008006" key="5">
    <source>
        <dbReference type="Google" id="ProtNLM"/>
    </source>
</evidence>
<feature type="transmembrane region" description="Helical" evidence="2">
    <location>
        <begin position="333"/>
        <end position="351"/>
    </location>
</feature>
<evidence type="ECO:0000313" key="3">
    <source>
        <dbReference type="EMBL" id="RXJ74328.1"/>
    </source>
</evidence>
<reference evidence="3 4" key="1">
    <citation type="submission" date="2017-10" db="EMBL/GenBank/DDBJ databases">
        <title>Nyctiphanis sp. nov., isolated from the stomach of the euphausiid Nyctiphanes simplex (Hansen, 1911) in the Gulf of California.</title>
        <authorList>
            <person name="Gomez-Gil B."/>
            <person name="Aguilar-Mendez M."/>
            <person name="Lopez-Cortes A."/>
            <person name="Gomez-Gutierrez J."/>
            <person name="Roque A."/>
            <person name="Lang E."/>
            <person name="Gonzalez-Castillo A."/>
        </authorList>
    </citation>
    <scope>NUCLEOTIDE SEQUENCE [LARGE SCALE GENOMIC DNA]</scope>
    <source>
        <strain evidence="3 4">CAIM 600</strain>
    </source>
</reference>
<dbReference type="EMBL" id="PEIB01000003">
    <property type="protein sequence ID" value="RXJ74328.1"/>
    <property type="molecule type" value="Genomic_DNA"/>
</dbReference>
<gene>
    <name evidence="3" type="ORF">CS022_04565</name>
</gene>
<dbReference type="NCBIfam" id="NF041109">
    <property type="entry name" value="VF_TspB_C_term"/>
    <property type="match status" value="1"/>
</dbReference>
<organism evidence="3 4">
    <name type="scientific">Veronia nyctiphanis</name>
    <dbReference type="NCBI Taxonomy" id="1278244"/>
    <lineage>
        <taxon>Bacteria</taxon>
        <taxon>Pseudomonadati</taxon>
        <taxon>Pseudomonadota</taxon>
        <taxon>Gammaproteobacteria</taxon>
        <taxon>Vibrionales</taxon>
        <taxon>Vibrionaceae</taxon>
        <taxon>Veronia</taxon>
    </lineage>
</organism>
<comment type="caution">
    <text evidence="3">The sequence shown here is derived from an EMBL/GenBank/DDBJ whole genome shotgun (WGS) entry which is preliminary data.</text>
</comment>
<feature type="compositionally biased region" description="Gly residues" evidence="1">
    <location>
        <begin position="151"/>
        <end position="182"/>
    </location>
</feature>
<name>A0A4V1LT86_9GAMM</name>
<dbReference type="Pfam" id="PF05616">
    <property type="entry name" value="Neisseria_TspB"/>
    <property type="match status" value="1"/>
</dbReference>
<keyword evidence="2" id="KW-1133">Transmembrane helix</keyword>
<protein>
    <recommendedName>
        <fullName evidence="5">TspB protein</fullName>
    </recommendedName>
</protein>
<evidence type="ECO:0000256" key="2">
    <source>
        <dbReference type="SAM" id="Phobius"/>
    </source>
</evidence>
<keyword evidence="2" id="KW-0812">Transmembrane</keyword>
<dbReference type="Proteomes" id="UP000290287">
    <property type="component" value="Unassembled WGS sequence"/>
</dbReference>
<feature type="compositionally biased region" description="Acidic residues" evidence="1">
    <location>
        <begin position="87"/>
        <end position="99"/>
    </location>
</feature>
<evidence type="ECO:0000256" key="1">
    <source>
        <dbReference type="SAM" id="MobiDB-lite"/>
    </source>
</evidence>
<feature type="region of interest" description="Disordered" evidence="1">
    <location>
        <begin position="81"/>
        <end position="108"/>
    </location>
</feature>
<accession>A0A4V1LT86</accession>
<proteinExistence type="predicted"/>
<feature type="region of interest" description="Disordered" evidence="1">
    <location>
        <begin position="149"/>
        <end position="188"/>
    </location>
</feature>
<evidence type="ECO:0000313" key="4">
    <source>
        <dbReference type="Proteomes" id="UP000290287"/>
    </source>
</evidence>